<accession>A0AAV8WIG2</accession>
<feature type="region of interest" description="Disordered" evidence="1">
    <location>
        <begin position="101"/>
        <end position="144"/>
    </location>
</feature>
<evidence type="ECO:0000259" key="2">
    <source>
        <dbReference type="Pfam" id="PF16676"/>
    </source>
</evidence>
<organism evidence="3 4">
    <name type="scientific">Rhamnusium bicolor</name>
    <dbReference type="NCBI Taxonomy" id="1586634"/>
    <lineage>
        <taxon>Eukaryota</taxon>
        <taxon>Metazoa</taxon>
        <taxon>Ecdysozoa</taxon>
        <taxon>Arthropoda</taxon>
        <taxon>Hexapoda</taxon>
        <taxon>Insecta</taxon>
        <taxon>Pterygota</taxon>
        <taxon>Neoptera</taxon>
        <taxon>Endopterygota</taxon>
        <taxon>Coleoptera</taxon>
        <taxon>Polyphaga</taxon>
        <taxon>Cucujiformia</taxon>
        <taxon>Chrysomeloidea</taxon>
        <taxon>Cerambycidae</taxon>
        <taxon>Lepturinae</taxon>
        <taxon>Rhagiini</taxon>
        <taxon>Rhamnusium</taxon>
    </lineage>
</organism>
<evidence type="ECO:0000313" key="3">
    <source>
        <dbReference type="EMBL" id="KAJ8926173.1"/>
    </source>
</evidence>
<sequence>MGMSPAGMSPSYPHSEPSPDPISSHQYSMINRMPRPPSSSPPLTPQPAQGTPSTMMGQLMGALNNSTILDDLNINVESLQGGFECNVEELIKHELNMEGSLDFNFPSQQQGVPPQSETHTGITNSQPSAPPSYSATVTTPSWVH</sequence>
<dbReference type="InterPro" id="IPR032067">
    <property type="entry name" value="FOXO-TAD"/>
</dbReference>
<evidence type="ECO:0000313" key="4">
    <source>
        <dbReference type="Proteomes" id="UP001162156"/>
    </source>
</evidence>
<dbReference type="Proteomes" id="UP001162156">
    <property type="component" value="Unassembled WGS sequence"/>
</dbReference>
<feature type="domain" description="FOXO protein transactivation" evidence="2">
    <location>
        <begin position="71"/>
        <end position="107"/>
    </location>
</feature>
<dbReference type="AlphaFoldDB" id="A0AAV8WIG2"/>
<proteinExistence type="predicted"/>
<feature type="compositionally biased region" description="Polar residues" evidence="1">
    <location>
        <begin position="105"/>
        <end position="144"/>
    </location>
</feature>
<name>A0AAV8WIG2_9CUCU</name>
<feature type="region of interest" description="Disordered" evidence="1">
    <location>
        <begin position="1"/>
        <end position="58"/>
    </location>
</feature>
<dbReference type="EMBL" id="JANEYF010006001">
    <property type="protein sequence ID" value="KAJ8926173.1"/>
    <property type="molecule type" value="Genomic_DNA"/>
</dbReference>
<protein>
    <recommendedName>
        <fullName evidence="2">FOXO protein transactivation domain-containing protein</fullName>
    </recommendedName>
</protein>
<feature type="compositionally biased region" description="Pro residues" evidence="1">
    <location>
        <begin position="34"/>
        <end position="45"/>
    </location>
</feature>
<dbReference type="Pfam" id="PF16676">
    <property type="entry name" value="FOXO-TAD"/>
    <property type="match status" value="1"/>
</dbReference>
<keyword evidence="4" id="KW-1185">Reference proteome</keyword>
<reference evidence="3" key="1">
    <citation type="journal article" date="2023" name="Insect Mol. Biol.">
        <title>Genome sequencing provides insights into the evolution of gene families encoding plant cell wall-degrading enzymes in longhorned beetles.</title>
        <authorList>
            <person name="Shin N.R."/>
            <person name="Okamura Y."/>
            <person name="Kirsch R."/>
            <person name="Pauchet Y."/>
        </authorList>
    </citation>
    <scope>NUCLEOTIDE SEQUENCE</scope>
    <source>
        <strain evidence="3">RBIC_L_NR</strain>
    </source>
</reference>
<evidence type="ECO:0000256" key="1">
    <source>
        <dbReference type="SAM" id="MobiDB-lite"/>
    </source>
</evidence>
<gene>
    <name evidence="3" type="ORF">NQ314_021481</name>
</gene>
<comment type="caution">
    <text evidence="3">The sequence shown here is derived from an EMBL/GenBank/DDBJ whole genome shotgun (WGS) entry which is preliminary data.</text>
</comment>